<evidence type="ECO:0000313" key="2">
    <source>
        <dbReference type="Proteomes" id="UP000027586"/>
    </source>
</evidence>
<name>A0A068RIC0_9FUNG</name>
<protein>
    <submittedName>
        <fullName evidence="1">Uncharacterized protein</fullName>
    </submittedName>
</protein>
<evidence type="ECO:0000313" key="1">
    <source>
        <dbReference type="EMBL" id="CDH49455.1"/>
    </source>
</evidence>
<proteinExistence type="predicted"/>
<sequence>MQRAHMTHPPSQLTASIVRSSRVVAQPQQRCIWKGNVKQQLDGSTNHLLQSELFAIEPIAADCCWWIDIGDDMLDTFLAFLFIR</sequence>
<keyword evidence="2" id="KW-1185">Reference proteome</keyword>
<dbReference type="VEuPathDB" id="FungiDB:LCOR_01197.1"/>
<comment type="caution">
    <text evidence="1">The sequence shown here is derived from an EMBL/GenBank/DDBJ whole genome shotgun (WGS) entry which is preliminary data.</text>
</comment>
<dbReference type="EMBL" id="CBTN010000003">
    <property type="protein sequence ID" value="CDH49455.1"/>
    <property type="molecule type" value="Genomic_DNA"/>
</dbReference>
<organism evidence="1 2">
    <name type="scientific">Lichtheimia corymbifera JMRC:FSU:9682</name>
    <dbReference type="NCBI Taxonomy" id="1263082"/>
    <lineage>
        <taxon>Eukaryota</taxon>
        <taxon>Fungi</taxon>
        <taxon>Fungi incertae sedis</taxon>
        <taxon>Mucoromycota</taxon>
        <taxon>Mucoromycotina</taxon>
        <taxon>Mucoromycetes</taxon>
        <taxon>Mucorales</taxon>
        <taxon>Lichtheimiaceae</taxon>
        <taxon>Lichtheimia</taxon>
    </lineage>
</organism>
<dbReference type="Proteomes" id="UP000027586">
    <property type="component" value="Unassembled WGS sequence"/>
</dbReference>
<gene>
    <name evidence="1" type="ORF">LCOR_01197.1</name>
</gene>
<dbReference type="AlphaFoldDB" id="A0A068RIC0"/>
<accession>A0A068RIC0</accession>
<reference evidence="1" key="1">
    <citation type="submission" date="2013-08" db="EMBL/GenBank/DDBJ databases">
        <title>Gene expansion shapes genome architecture in the human pathogen Lichtheimia corymbifera: an evolutionary genomics analysis in the ancient terrestrial Mucorales (Mucoromycotina).</title>
        <authorList>
            <person name="Schwartze V.U."/>
            <person name="Winter S."/>
            <person name="Shelest E."/>
            <person name="Marcet-Houben M."/>
            <person name="Horn F."/>
            <person name="Wehner S."/>
            <person name="Hoffmann K."/>
            <person name="Riege K."/>
            <person name="Sammeth M."/>
            <person name="Nowrousian M."/>
            <person name="Valiante V."/>
            <person name="Linde J."/>
            <person name="Jacobsen I.D."/>
            <person name="Marz M."/>
            <person name="Brakhage A.A."/>
            <person name="Gabaldon T."/>
            <person name="Bocker S."/>
            <person name="Voigt K."/>
        </authorList>
    </citation>
    <scope>NUCLEOTIDE SEQUENCE [LARGE SCALE GENOMIC DNA]</scope>
    <source>
        <strain evidence="1">FSU 9682</strain>
    </source>
</reference>